<dbReference type="AlphaFoldDB" id="A0A4Z1C4R3"/>
<feature type="transmembrane region" description="Helical" evidence="5">
    <location>
        <begin position="6"/>
        <end position="24"/>
    </location>
</feature>
<dbReference type="InterPro" id="IPR023352">
    <property type="entry name" value="MAPEG-like_dom_sf"/>
</dbReference>
<evidence type="ECO:0000256" key="3">
    <source>
        <dbReference type="ARBA" id="ARBA00022989"/>
    </source>
</evidence>
<dbReference type="PANTHER" id="PTHR35371">
    <property type="entry name" value="INNER MEMBRANE PROTEIN"/>
    <property type="match status" value="1"/>
</dbReference>
<sequence length="130" mass="14597">MTTELFYLTLTTLLTGTLWIPYIVNRIAVRGLGEAMGYPDTPKPQSPWAQRLMKAHQNAVENLVVFTALVLVANAMEIGTESTAIASMVYFWMRLAHAVAFTFKIPLVRTFSFFISFGAQMVFVWTLLTA</sequence>
<keyword evidence="2 5" id="KW-0812">Transmembrane</keyword>
<keyword evidence="4 5" id="KW-0472">Membrane</keyword>
<evidence type="ECO:0000256" key="4">
    <source>
        <dbReference type="ARBA" id="ARBA00023136"/>
    </source>
</evidence>
<dbReference type="Gene3D" id="1.20.120.550">
    <property type="entry name" value="Membrane associated eicosanoid/glutathione metabolism-like domain"/>
    <property type="match status" value="1"/>
</dbReference>
<evidence type="ECO:0000256" key="1">
    <source>
        <dbReference type="ARBA" id="ARBA00004370"/>
    </source>
</evidence>
<dbReference type="Pfam" id="PF01124">
    <property type="entry name" value="MAPEG"/>
    <property type="match status" value="1"/>
</dbReference>
<dbReference type="OrthoDB" id="513661at2"/>
<dbReference type="Proteomes" id="UP000298325">
    <property type="component" value="Unassembled WGS sequence"/>
</dbReference>
<dbReference type="RefSeq" id="WP_135802922.1">
    <property type="nucleotide sequence ID" value="NZ_SRPF01000002.1"/>
</dbReference>
<evidence type="ECO:0000313" key="7">
    <source>
        <dbReference type="Proteomes" id="UP000298325"/>
    </source>
</evidence>
<gene>
    <name evidence="6" type="ORF">E5Q11_08230</name>
</gene>
<evidence type="ECO:0000313" key="6">
    <source>
        <dbReference type="EMBL" id="TGN40260.1"/>
    </source>
</evidence>
<dbReference type="EMBL" id="SRPF01000002">
    <property type="protein sequence ID" value="TGN40260.1"/>
    <property type="molecule type" value="Genomic_DNA"/>
</dbReference>
<name>A0A4Z1C4R3_9GAMM</name>
<dbReference type="PANTHER" id="PTHR35371:SF1">
    <property type="entry name" value="BLR7753 PROTEIN"/>
    <property type="match status" value="1"/>
</dbReference>
<evidence type="ECO:0000256" key="2">
    <source>
        <dbReference type="ARBA" id="ARBA00022692"/>
    </source>
</evidence>
<comment type="subcellular location">
    <subcellularLocation>
        <location evidence="1">Membrane</location>
    </subcellularLocation>
</comment>
<comment type="caution">
    <text evidence="6">The sequence shown here is derived from an EMBL/GenBank/DDBJ whole genome shotgun (WGS) entry which is preliminary data.</text>
</comment>
<reference evidence="6 7" key="1">
    <citation type="submission" date="2019-04" db="EMBL/GenBank/DDBJ databases">
        <authorList>
            <person name="Park S."/>
            <person name="Yoon J.-H."/>
        </authorList>
    </citation>
    <scope>NUCLEOTIDE SEQUENCE [LARGE SCALE GENOMIC DNA]</scope>
    <source>
        <strain evidence="6 7">HJM-18</strain>
    </source>
</reference>
<proteinExistence type="predicted"/>
<evidence type="ECO:0000256" key="5">
    <source>
        <dbReference type="SAM" id="Phobius"/>
    </source>
</evidence>
<keyword evidence="3 5" id="KW-1133">Transmembrane helix</keyword>
<dbReference type="GO" id="GO:0016020">
    <property type="term" value="C:membrane"/>
    <property type="evidence" value="ECO:0007669"/>
    <property type="project" value="UniProtKB-SubCell"/>
</dbReference>
<dbReference type="SUPFAM" id="SSF161084">
    <property type="entry name" value="MAPEG domain-like"/>
    <property type="match status" value="1"/>
</dbReference>
<dbReference type="InterPro" id="IPR001129">
    <property type="entry name" value="Membr-assoc_MAPEG"/>
</dbReference>
<organism evidence="6 7">
    <name type="scientific">Marinobacter confluentis</name>
    <dbReference type="NCBI Taxonomy" id="1697557"/>
    <lineage>
        <taxon>Bacteria</taxon>
        <taxon>Pseudomonadati</taxon>
        <taxon>Pseudomonadota</taxon>
        <taxon>Gammaproteobacteria</taxon>
        <taxon>Pseudomonadales</taxon>
        <taxon>Marinobacteraceae</taxon>
        <taxon>Marinobacter</taxon>
    </lineage>
</organism>
<keyword evidence="7" id="KW-1185">Reference proteome</keyword>
<accession>A0A4Z1C4R3</accession>
<feature type="transmembrane region" description="Helical" evidence="5">
    <location>
        <begin position="110"/>
        <end position="128"/>
    </location>
</feature>
<protein>
    <submittedName>
        <fullName evidence="6">MAPEG family protein</fullName>
    </submittedName>
</protein>
<feature type="transmembrane region" description="Helical" evidence="5">
    <location>
        <begin position="59"/>
        <end position="78"/>
    </location>
</feature>